<reference evidence="2" key="1">
    <citation type="journal article" date="2015" name="Nat. Genet.">
        <title>The genome and transcriptome of the zoonotic hookworm Ancylostoma ceylanicum identify infection-specific gene families.</title>
        <authorList>
            <person name="Schwarz E.M."/>
            <person name="Hu Y."/>
            <person name="Antoshechkin I."/>
            <person name="Miller M.M."/>
            <person name="Sternberg P.W."/>
            <person name="Aroian R.V."/>
        </authorList>
    </citation>
    <scope>NUCLEOTIDE SEQUENCE</scope>
    <source>
        <strain evidence="2">HY135</strain>
    </source>
</reference>
<sequence>MKNMRIAQETTTHDSTTTIRRAEDILRENGYRYEPSYCWKPHHSLHGAVMVMPYVDERLANRINCAVRNSKIPARLIFRPPRSLKELLTSSRQYESVCVREHCSICTETQICGLKNTVYEVKCMACFETYIGETSRPLFERIDEHRRALTQPASYTRNAFSRHRTLRHTMERPPKLDVSVLHRNMRDPLERKIREALEIRRRTPAINSKEEMAAAMQLISITASATGDTTHRRLLARPHTNTCLMKGLQSRNVATIKNYDQHLRASLIPQLLACHEAQGQHHSQTFHVG</sequence>
<dbReference type="Proteomes" id="UP000024635">
    <property type="component" value="Unassembled WGS sequence"/>
</dbReference>
<protein>
    <recommendedName>
        <fullName evidence="3">GIY-YIG domain-containing protein</fullName>
    </recommendedName>
</protein>
<name>A0A016UUL2_9BILA</name>
<gene>
    <name evidence="1" type="primary">Acey_s0026.g1428</name>
    <name evidence="1" type="ORF">Y032_0026g1428</name>
</gene>
<dbReference type="OrthoDB" id="5866159at2759"/>
<proteinExistence type="predicted"/>
<evidence type="ECO:0000313" key="2">
    <source>
        <dbReference type="Proteomes" id="UP000024635"/>
    </source>
</evidence>
<accession>A0A016UUL2</accession>
<dbReference type="EMBL" id="JARK01001362">
    <property type="protein sequence ID" value="EYC18885.1"/>
    <property type="molecule type" value="Genomic_DNA"/>
</dbReference>
<organism evidence="1 2">
    <name type="scientific">Ancylostoma ceylanicum</name>
    <dbReference type="NCBI Taxonomy" id="53326"/>
    <lineage>
        <taxon>Eukaryota</taxon>
        <taxon>Metazoa</taxon>
        <taxon>Ecdysozoa</taxon>
        <taxon>Nematoda</taxon>
        <taxon>Chromadorea</taxon>
        <taxon>Rhabditida</taxon>
        <taxon>Rhabditina</taxon>
        <taxon>Rhabditomorpha</taxon>
        <taxon>Strongyloidea</taxon>
        <taxon>Ancylostomatidae</taxon>
        <taxon>Ancylostomatinae</taxon>
        <taxon>Ancylostoma</taxon>
    </lineage>
</organism>
<dbReference type="AlphaFoldDB" id="A0A016UUL2"/>
<evidence type="ECO:0008006" key="3">
    <source>
        <dbReference type="Google" id="ProtNLM"/>
    </source>
</evidence>
<comment type="caution">
    <text evidence="1">The sequence shown here is derived from an EMBL/GenBank/DDBJ whole genome shotgun (WGS) entry which is preliminary data.</text>
</comment>
<evidence type="ECO:0000313" key="1">
    <source>
        <dbReference type="EMBL" id="EYC18885.1"/>
    </source>
</evidence>
<keyword evidence="2" id="KW-1185">Reference proteome</keyword>